<keyword evidence="3" id="KW-1185">Reference proteome</keyword>
<keyword evidence="1" id="KW-0175">Coiled coil</keyword>
<evidence type="ECO:0000313" key="2">
    <source>
        <dbReference type="EMBL" id="GAA5484347.1"/>
    </source>
</evidence>
<protein>
    <submittedName>
        <fullName evidence="2">Uncharacterized protein</fullName>
    </submittedName>
</protein>
<sequence>MKSREKKLLIGLGLAIFVMGNFVGFKFLQNSKMNVEKQTAEYQQTLNRARFASEQSDAVQGEIEWLDKNLPDPKESELVPSQLESFVTGRATAAGLTVTRPQILDNQTDGAYFERARFKINVTGREDALYRWLVELNSPKNFRAVTALRLSPNREDDTLIDAAVQVEEWFQPKTP</sequence>
<comment type="caution">
    <text evidence="2">The sequence shown here is derived from an EMBL/GenBank/DDBJ whole genome shotgun (WGS) entry which is preliminary data.</text>
</comment>
<reference evidence="2 3" key="1">
    <citation type="submission" date="2024-02" db="EMBL/GenBank/DDBJ databases">
        <title>Haloferula sargassicola NBRC 104335.</title>
        <authorList>
            <person name="Ichikawa N."/>
            <person name="Katano-Makiyama Y."/>
            <person name="Hidaka K."/>
        </authorList>
    </citation>
    <scope>NUCLEOTIDE SEQUENCE [LARGE SCALE GENOMIC DNA]</scope>
    <source>
        <strain evidence="2 3">NBRC 104335</strain>
    </source>
</reference>
<evidence type="ECO:0000256" key="1">
    <source>
        <dbReference type="SAM" id="Coils"/>
    </source>
</evidence>
<dbReference type="EMBL" id="BAABRI010000024">
    <property type="protein sequence ID" value="GAA5484347.1"/>
    <property type="molecule type" value="Genomic_DNA"/>
</dbReference>
<dbReference type="RefSeq" id="WP_353568443.1">
    <property type="nucleotide sequence ID" value="NZ_BAABRI010000024.1"/>
</dbReference>
<proteinExistence type="predicted"/>
<feature type="coiled-coil region" evidence="1">
    <location>
        <begin position="28"/>
        <end position="55"/>
    </location>
</feature>
<accession>A0ABP9USD8</accession>
<name>A0ABP9USD8_9BACT</name>
<organism evidence="2 3">
    <name type="scientific">Haloferula sargassicola</name>
    <dbReference type="NCBI Taxonomy" id="490096"/>
    <lineage>
        <taxon>Bacteria</taxon>
        <taxon>Pseudomonadati</taxon>
        <taxon>Verrucomicrobiota</taxon>
        <taxon>Verrucomicrobiia</taxon>
        <taxon>Verrucomicrobiales</taxon>
        <taxon>Verrucomicrobiaceae</taxon>
        <taxon>Haloferula</taxon>
    </lineage>
</organism>
<dbReference type="Proteomes" id="UP001476282">
    <property type="component" value="Unassembled WGS sequence"/>
</dbReference>
<gene>
    <name evidence="2" type="ORF">Hsar01_03591</name>
</gene>
<evidence type="ECO:0000313" key="3">
    <source>
        <dbReference type="Proteomes" id="UP001476282"/>
    </source>
</evidence>